<dbReference type="PROSITE" id="PS00032">
    <property type="entry name" value="ANTENNAPEDIA"/>
    <property type="match status" value="1"/>
</dbReference>
<name>A0A9P0HML8_NEZVI</name>
<gene>
    <name evidence="7" type="ORF">NEZAVI_LOCUS13102</name>
</gene>
<feature type="region of interest" description="Disordered" evidence="6">
    <location>
        <begin position="176"/>
        <end position="196"/>
    </location>
</feature>
<evidence type="ECO:0000313" key="8">
    <source>
        <dbReference type="Proteomes" id="UP001152798"/>
    </source>
</evidence>
<keyword evidence="8" id="KW-1185">Reference proteome</keyword>
<evidence type="ECO:0000256" key="6">
    <source>
        <dbReference type="SAM" id="MobiDB-lite"/>
    </source>
</evidence>
<evidence type="ECO:0000256" key="1">
    <source>
        <dbReference type="ARBA" id="ARBA00004123"/>
    </source>
</evidence>
<dbReference type="GO" id="GO:0005634">
    <property type="term" value="C:nucleus"/>
    <property type="evidence" value="ECO:0007669"/>
    <property type="project" value="UniProtKB-SubCell"/>
</dbReference>
<accession>A0A9P0HML8</accession>
<evidence type="ECO:0000313" key="7">
    <source>
        <dbReference type="EMBL" id="CAH1404748.1"/>
    </source>
</evidence>
<dbReference type="AlphaFoldDB" id="A0A9P0HML8"/>
<evidence type="ECO:0000256" key="2">
    <source>
        <dbReference type="ARBA" id="ARBA00022473"/>
    </source>
</evidence>
<dbReference type="OrthoDB" id="6159439at2759"/>
<feature type="compositionally biased region" description="Acidic residues" evidence="6">
    <location>
        <begin position="8"/>
        <end position="20"/>
    </location>
</feature>
<dbReference type="GO" id="GO:0003700">
    <property type="term" value="F:DNA-binding transcription factor activity"/>
    <property type="evidence" value="ECO:0007669"/>
    <property type="project" value="InterPro"/>
</dbReference>
<dbReference type="InterPro" id="IPR001827">
    <property type="entry name" value="Homeobox_Antennapedia_CS"/>
</dbReference>
<proteinExistence type="predicted"/>
<feature type="region of interest" description="Disordered" evidence="6">
    <location>
        <begin position="1"/>
        <end position="29"/>
    </location>
</feature>
<comment type="subcellular location">
    <subcellularLocation>
        <location evidence="1">Nucleus</location>
    </subcellularLocation>
</comment>
<dbReference type="GO" id="GO:0003677">
    <property type="term" value="F:DNA binding"/>
    <property type="evidence" value="ECO:0007669"/>
    <property type="project" value="UniProtKB-KW"/>
</dbReference>
<evidence type="ECO:0000256" key="3">
    <source>
        <dbReference type="ARBA" id="ARBA00023125"/>
    </source>
</evidence>
<protein>
    <submittedName>
        <fullName evidence="7">Uncharacterized protein</fullName>
    </submittedName>
</protein>
<reference evidence="7" key="1">
    <citation type="submission" date="2022-01" db="EMBL/GenBank/DDBJ databases">
        <authorList>
            <person name="King R."/>
        </authorList>
    </citation>
    <scope>NUCLEOTIDE SEQUENCE</scope>
</reference>
<dbReference type="EMBL" id="OV725082">
    <property type="protein sequence ID" value="CAH1404748.1"/>
    <property type="molecule type" value="Genomic_DNA"/>
</dbReference>
<evidence type="ECO:0000256" key="4">
    <source>
        <dbReference type="ARBA" id="ARBA00023155"/>
    </source>
</evidence>
<keyword evidence="2" id="KW-0217">Developmental protein</keyword>
<keyword evidence="5" id="KW-0539">Nucleus</keyword>
<organism evidence="7 8">
    <name type="scientific">Nezara viridula</name>
    <name type="common">Southern green stink bug</name>
    <name type="synonym">Cimex viridulus</name>
    <dbReference type="NCBI Taxonomy" id="85310"/>
    <lineage>
        <taxon>Eukaryota</taxon>
        <taxon>Metazoa</taxon>
        <taxon>Ecdysozoa</taxon>
        <taxon>Arthropoda</taxon>
        <taxon>Hexapoda</taxon>
        <taxon>Insecta</taxon>
        <taxon>Pterygota</taxon>
        <taxon>Neoptera</taxon>
        <taxon>Paraneoptera</taxon>
        <taxon>Hemiptera</taxon>
        <taxon>Heteroptera</taxon>
        <taxon>Panheteroptera</taxon>
        <taxon>Pentatomomorpha</taxon>
        <taxon>Pentatomoidea</taxon>
        <taxon>Pentatomidae</taxon>
        <taxon>Pentatominae</taxon>
        <taxon>Nezara</taxon>
    </lineage>
</organism>
<dbReference type="Proteomes" id="UP001152798">
    <property type="component" value="Chromosome 6"/>
</dbReference>
<evidence type="ECO:0000256" key="5">
    <source>
        <dbReference type="ARBA" id="ARBA00023242"/>
    </source>
</evidence>
<keyword evidence="4" id="KW-0371">Homeobox</keyword>
<sequence>MRGKQQIEDVEGGEEEEEEEEYRRAGDGGGFWMSAVNAASGMDMIPESGFISSQPSMAEFILPHHITGGEPSPGPYPQQIDPQQSVQEYPWMKEKKTARKSNQQGEYHFHHFITFFDNDHGIRLPRGQAVLTDAVFHLKTKQGQLLLRAARGAGAGADCWIKPSIRRKALKELMQSKSAPEAGCPQAANSTLRSPPAQLPLRRGSVICRDPHLSVLCLRLQLAEGIHPS</sequence>
<keyword evidence="3" id="KW-0238">DNA-binding</keyword>